<evidence type="ECO:0000313" key="2">
    <source>
        <dbReference type="EMBL" id="DAD70909.1"/>
    </source>
</evidence>
<evidence type="ECO:0000256" key="1">
    <source>
        <dbReference type="SAM" id="MobiDB-lite"/>
    </source>
</evidence>
<dbReference type="EMBL" id="BK015871">
    <property type="protein sequence ID" value="DAD70909.1"/>
    <property type="molecule type" value="Genomic_DNA"/>
</dbReference>
<feature type="region of interest" description="Disordered" evidence="1">
    <location>
        <begin position="1"/>
        <end position="27"/>
    </location>
</feature>
<name>A0A8S5LLG1_9CAUD</name>
<proteinExistence type="predicted"/>
<protein>
    <submittedName>
        <fullName evidence="2">Uncharacterized protein</fullName>
    </submittedName>
</protein>
<organism evidence="2">
    <name type="scientific">Siphoviridae sp. ctvok7</name>
    <dbReference type="NCBI Taxonomy" id="2827596"/>
    <lineage>
        <taxon>Viruses</taxon>
        <taxon>Duplodnaviria</taxon>
        <taxon>Heunggongvirae</taxon>
        <taxon>Uroviricota</taxon>
        <taxon>Caudoviricetes</taxon>
    </lineage>
</organism>
<accession>A0A8S5LLG1</accession>
<sequence>MTETMIHASRPWSGAPQTGSKERGPKFDKSILNDWSLRCVDCPFPDRPSFCKAYAKKAPKECPLNEH</sequence>
<reference evidence="2" key="1">
    <citation type="journal article" date="2021" name="Proc. Natl. Acad. Sci. U.S.A.">
        <title>A Catalog of Tens of Thousands of Viruses from Human Metagenomes Reveals Hidden Associations with Chronic Diseases.</title>
        <authorList>
            <person name="Tisza M.J."/>
            <person name="Buck C.B."/>
        </authorList>
    </citation>
    <scope>NUCLEOTIDE SEQUENCE</scope>
    <source>
        <strain evidence="2">Ctvok7</strain>
    </source>
</reference>